<feature type="signal peptide" evidence="1">
    <location>
        <begin position="1"/>
        <end position="24"/>
    </location>
</feature>
<dbReference type="RefSeq" id="WP_183399505.1">
    <property type="nucleotide sequence ID" value="NZ_JACIDS010000003.1"/>
</dbReference>
<evidence type="ECO:0000313" key="4">
    <source>
        <dbReference type="Proteomes" id="UP000553963"/>
    </source>
</evidence>
<dbReference type="AlphaFoldDB" id="A0A840ASX1"/>
<dbReference type="InterPro" id="IPR036514">
    <property type="entry name" value="SGNH_hydro_sf"/>
</dbReference>
<dbReference type="Proteomes" id="UP000553963">
    <property type="component" value="Unassembled WGS sequence"/>
</dbReference>
<evidence type="ECO:0000256" key="1">
    <source>
        <dbReference type="SAM" id="SignalP"/>
    </source>
</evidence>
<dbReference type="GO" id="GO:0004622">
    <property type="term" value="F:phosphatidylcholine lysophospholipase activity"/>
    <property type="evidence" value="ECO:0007669"/>
    <property type="project" value="UniProtKB-EC"/>
</dbReference>
<dbReference type="CDD" id="cd01822">
    <property type="entry name" value="Lysophospholipase_L1_like"/>
    <property type="match status" value="1"/>
</dbReference>
<feature type="domain" description="SGNH hydrolase-type esterase" evidence="2">
    <location>
        <begin position="31"/>
        <end position="191"/>
    </location>
</feature>
<sequence>MTKAATLLLSVLAVLAWTVLPARAAPLRIVALGDSLTAGYGLGPGEGFTDQLQAALKARGQDVEIVNAGVSGDTAAGGLARLDWSLGEGADAVIVELGANDMLRGFDPAETRASLDAILKQLSARKLPVLLAGMRAAPNLGPDYAARFEPIYSQLAEQYGAVLYPFFLDGAAGQPALLQADGLHPNRAGVAVIVERILPAVERLIADIPR</sequence>
<accession>A0A840ASX1</accession>
<dbReference type="InterPro" id="IPR013830">
    <property type="entry name" value="SGNH_hydro"/>
</dbReference>
<keyword evidence="3" id="KW-0378">Hydrolase</keyword>
<gene>
    <name evidence="3" type="ORF">GGR25_002951</name>
</gene>
<feature type="chain" id="PRO_5032448988" evidence="1">
    <location>
        <begin position="25"/>
        <end position="210"/>
    </location>
</feature>
<dbReference type="PANTHER" id="PTHR30383">
    <property type="entry name" value="THIOESTERASE 1/PROTEASE 1/LYSOPHOSPHOLIPASE L1"/>
    <property type="match status" value="1"/>
</dbReference>
<dbReference type="Gene3D" id="3.40.50.1110">
    <property type="entry name" value="SGNH hydrolase"/>
    <property type="match status" value="1"/>
</dbReference>
<dbReference type="EC" id="3.1.2.-" evidence="3"/>
<keyword evidence="1" id="KW-0732">Signal</keyword>
<dbReference type="EC" id="3.1.1.5" evidence="3"/>
<evidence type="ECO:0000259" key="2">
    <source>
        <dbReference type="Pfam" id="PF13472"/>
    </source>
</evidence>
<name>A0A840ASX1_9HYPH</name>
<dbReference type="EMBL" id="JACIDS010000003">
    <property type="protein sequence ID" value="MBB3931901.1"/>
    <property type="molecule type" value="Genomic_DNA"/>
</dbReference>
<dbReference type="InterPro" id="IPR008265">
    <property type="entry name" value="Lipase_GDSL_AS"/>
</dbReference>
<dbReference type="PANTHER" id="PTHR30383:SF24">
    <property type="entry name" value="THIOESTERASE 1_PROTEASE 1_LYSOPHOSPHOLIPASE L1"/>
    <property type="match status" value="1"/>
</dbReference>
<dbReference type="InterPro" id="IPR051532">
    <property type="entry name" value="Ester_Hydrolysis_Enzymes"/>
</dbReference>
<proteinExistence type="predicted"/>
<reference evidence="3 4" key="1">
    <citation type="submission" date="2020-08" db="EMBL/GenBank/DDBJ databases">
        <title>Genomic Encyclopedia of Type Strains, Phase IV (KMG-IV): sequencing the most valuable type-strain genomes for metagenomic binning, comparative biology and taxonomic classification.</title>
        <authorList>
            <person name="Goeker M."/>
        </authorList>
    </citation>
    <scope>NUCLEOTIDE SEQUENCE [LARGE SCALE GENOMIC DNA]</scope>
    <source>
        <strain evidence="3 4">DSM 25966</strain>
    </source>
</reference>
<evidence type="ECO:0000313" key="3">
    <source>
        <dbReference type="EMBL" id="MBB3931901.1"/>
    </source>
</evidence>
<dbReference type="SUPFAM" id="SSF52266">
    <property type="entry name" value="SGNH hydrolase"/>
    <property type="match status" value="1"/>
</dbReference>
<comment type="caution">
    <text evidence="3">The sequence shown here is derived from an EMBL/GenBank/DDBJ whole genome shotgun (WGS) entry which is preliminary data.</text>
</comment>
<organism evidence="3 4">
    <name type="scientific">Kaistia hirudinis</name>
    <dbReference type="NCBI Taxonomy" id="1293440"/>
    <lineage>
        <taxon>Bacteria</taxon>
        <taxon>Pseudomonadati</taxon>
        <taxon>Pseudomonadota</taxon>
        <taxon>Alphaproteobacteria</taxon>
        <taxon>Hyphomicrobiales</taxon>
        <taxon>Kaistiaceae</taxon>
        <taxon>Kaistia</taxon>
    </lineage>
</organism>
<protein>
    <submittedName>
        <fullName evidence="3">Acyl-CoA thioesterase-1</fullName>
        <ecNumber evidence="3">3.1.1.5</ecNumber>
        <ecNumber evidence="3">3.1.2.-</ecNumber>
    </submittedName>
</protein>
<keyword evidence="4" id="KW-1185">Reference proteome</keyword>
<dbReference type="Pfam" id="PF13472">
    <property type="entry name" value="Lipase_GDSL_2"/>
    <property type="match status" value="1"/>
</dbReference>
<dbReference type="GO" id="GO:0006629">
    <property type="term" value="P:lipid metabolic process"/>
    <property type="evidence" value="ECO:0007669"/>
    <property type="project" value="InterPro"/>
</dbReference>
<dbReference type="PROSITE" id="PS01098">
    <property type="entry name" value="LIPASE_GDSL_SER"/>
    <property type="match status" value="1"/>
</dbReference>